<organism evidence="1 2">
    <name type="scientific">Leptospira borgpetersenii str. 200701203</name>
    <dbReference type="NCBI Taxonomy" id="1193007"/>
    <lineage>
        <taxon>Bacteria</taxon>
        <taxon>Pseudomonadati</taxon>
        <taxon>Spirochaetota</taxon>
        <taxon>Spirochaetia</taxon>
        <taxon>Leptospirales</taxon>
        <taxon>Leptospiraceae</taxon>
        <taxon>Leptospira</taxon>
    </lineage>
</organism>
<proteinExistence type="predicted"/>
<gene>
    <name evidence="1" type="ORF">LEP1GSC123_4893</name>
</gene>
<reference evidence="1 2" key="1">
    <citation type="submission" date="2013-01" db="EMBL/GenBank/DDBJ databases">
        <authorList>
            <person name="Harkins D.M."/>
            <person name="Durkin A.S."/>
            <person name="Brinkac L.M."/>
            <person name="Haft D.H."/>
            <person name="Selengut J.D."/>
            <person name="Sanka R."/>
            <person name="DePew J."/>
            <person name="Purushe J."/>
            <person name="Picardeau M."/>
            <person name="Werts C."/>
            <person name="Goarant C."/>
            <person name="Vinetz J.M."/>
            <person name="Sutton G.G."/>
            <person name="Nierman W.C."/>
            <person name="Fouts D.E."/>
        </authorList>
    </citation>
    <scope>NUCLEOTIDE SEQUENCE [LARGE SCALE GENOMIC DNA]</scope>
    <source>
        <strain evidence="1 2">200701203</strain>
    </source>
</reference>
<accession>M3HK77</accession>
<sequence length="47" mass="5468">MKGAVQKENPSILEKIDGGRIIALHRQVQKIRKQGRLLLFYFLLFLS</sequence>
<protein>
    <submittedName>
        <fullName evidence="1">Uncharacterized protein</fullName>
    </submittedName>
</protein>
<dbReference type="AlphaFoldDB" id="M3HK77"/>
<evidence type="ECO:0000313" key="2">
    <source>
        <dbReference type="Proteomes" id="UP000011783"/>
    </source>
</evidence>
<comment type="caution">
    <text evidence="1">The sequence shown here is derived from an EMBL/GenBank/DDBJ whole genome shotgun (WGS) entry which is preliminary data.</text>
</comment>
<dbReference type="EMBL" id="AKWO02000100">
    <property type="protein sequence ID" value="EMF98039.1"/>
    <property type="molecule type" value="Genomic_DNA"/>
</dbReference>
<dbReference type="BioCyc" id="LBOR1193007:G11KN-3773-MONOMER"/>
<evidence type="ECO:0000313" key="1">
    <source>
        <dbReference type="EMBL" id="EMF98039.1"/>
    </source>
</evidence>
<dbReference type="Proteomes" id="UP000011783">
    <property type="component" value="Unassembled WGS sequence"/>
</dbReference>
<name>M3HK77_LEPBO</name>